<evidence type="ECO:0000313" key="3">
    <source>
        <dbReference type="Proteomes" id="UP000248889"/>
    </source>
</evidence>
<evidence type="ECO:0000259" key="1">
    <source>
        <dbReference type="Pfam" id="PF12867"/>
    </source>
</evidence>
<sequence length="213" mass="23258">MTVPGRLAPLLDQYDFGCTRLVQRLGGPLLDSGNGLEVPVPTLTDAEYRWEPAAGMWSVRRRADGVLGEGATVLVGAGEWGRDAAPVHPVPPPFTTLAWRLSHLAEMLALRADHTVGAHRLTRDDHVTPGDAVGALAAFEAAAQAWREALLAVPDEATLDRIGHSQYPNGSDPEDRFLDTVWWVNQEILHHGAEIALLRDLYRERGRWSAVPG</sequence>
<gene>
    <name evidence="2" type="ORF">DN069_22415</name>
</gene>
<accession>A0A2X0K843</accession>
<dbReference type="Proteomes" id="UP000248889">
    <property type="component" value="Unassembled WGS sequence"/>
</dbReference>
<proteinExistence type="predicted"/>
<feature type="domain" description="DinB-like" evidence="1">
    <location>
        <begin position="89"/>
        <end position="195"/>
    </location>
</feature>
<comment type="caution">
    <text evidence="2">The sequence shown here is derived from an EMBL/GenBank/DDBJ whole genome shotgun (WGS) entry which is preliminary data.</text>
</comment>
<dbReference type="AlphaFoldDB" id="A0A2X0K843"/>
<keyword evidence="3" id="KW-1185">Reference proteome</keyword>
<protein>
    <submittedName>
        <fullName evidence="2">DinB family protein</fullName>
    </submittedName>
</protein>
<name>A0A2X0K843_9ACTN</name>
<organism evidence="2 3">
    <name type="scientific">Streptacidiphilus pinicola</name>
    <dbReference type="NCBI Taxonomy" id="2219663"/>
    <lineage>
        <taxon>Bacteria</taxon>
        <taxon>Bacillati</taxon>
        <taxon>Actinomycetota</taxon>
        <taxon>Actinomycetes</taxon>
        <taxon>Kitasatosporales</taxon>
        <taxon>Streptomycetaceae</taxon>
        <taxon>Streptacidiphilus</taxon>
    </lineage>
</organism>
<dbReference type="SUPFAM" id="SSF109854">
    <property type="entry name" value="DinB/YfiT-like putative metalloenzymes"/>
    <property type="match status" value="1"/>
</dbReference>
<dbReference type="OrthoDB" id="5022306at2"/>
<evidence type="ECO:0000313" key="2">
    <source>
        <dbReference type="EMBL" id="RAG83380.1"/>
    </source>
</evidence>
<dbReference type="RefSeq" id="WP_111503573.1">
    <property type="nucleotide sequence ID" value="NZ_QKYN01000088.1"/>
</dbReference>
<dbReference type="Pfam" id="PF12867">
    <property type="entry name" value="DinB_2"/>
    <property type="match status" value="1"/>
</dbReference>
<dbReference type="InterPro" id="IPR024775">
    <property type="entry name" value="DinB-like"/>
</dbReference>
<dbReference type="EMBL" id="QKYN01000088">
    <property type="protein sequence ID" value="RAG83380.1"/>
    <property type="molecule type" value="Genomic_DNA"/>
</dbReference>
<reference evidence="2 3" key="1">
    <citation type="submission" date="2018-06" db="EMBL/GenBank/DDBJ databases">
        <title>Streptacidiphilus pinicola sp. nov., isolated from pine grove soil.</title>
        <authorList>
            <person name="Roh S.G."/>
            <person name="Park S."/>
            <person name="Kim M.-K."/>
            <person name="Yun B.-R."/>
            <person name="Park J."/>
            <person name="Kim M.J."/>
            <person name="Kim Y.S."/>
            <person name="Kim S.B."/>
        </authorList>
    </citation>
    <scope>NUCLEOTIDE SEQUENCE [LARGE SCALE GENOMIC DNA]</scope>
    <source>
        <strain evidence="2 3">MMS16-CNU450</strain>
    </source>
</reference>
<dbReference type="InterPro" id="IPR034660">
    <property type="entry name" value="DinB/YfiT-like"/>
</dbReference>